<dbReference type="SMART" id="SM00409">
    <property type="entry name" value="IG"/>
    <property type="match status" value="2"/>
</dbReference>
<evidence type="ECO:0000313" key="6">
    <source>
        <dbReference type="Proteomes" id="UP000265040"/>
    </source>
</evidence>
<dbReference type="Proteomes" id="UP000265040">
    <property type="component" value="Chromosome 15"/>
</dbReference>
<proteinExistence type="predicted"/>
<dbReference type="PANTHER" id="PTHR11860:SF118">
    <property type="entry name" value="CMRF35-LIKE MOLECULE 3-RELATED"/>
    <property type="match status" value="1"/>
</dbReference>
<evidence type="ECO:0000313" key="5">
    <source>
        <dbReference type="Ensembl" id="ENSATEP00000059926.1"/>
    </source>
</evidence>
<dbReference type="Pfam" id="PF07686">
    <property type="entry name" value="V-set"/>
    <property type="match status" value="2"/>
</dbReference>
<dbReference type="InterPro" id="IPR036179">
    <property type="entry name" value="Ig-like_dom_sf"/>
</dbReference>
<keyword evidence="2" id="KW-0812">Transmembrane</keyword>
<dbReference type="Ensembl" id="ENSATET00000039325.1">
    <property type="protein sequence ID" value="ENSATEP00000059926.1"/>
    <property type="gene ID" value="ENSATEG00000025406.1"/>
</dbReference>
<name>A0A7N6BEE8_ANATE</name>
<evidence type="ECO:0000256" key="2">
    <source>
        <dbReference type="ARBA" id="ARBA00022692"/>
    </source>
</evidence>
<evidence type="ECO:0000256" key="3">
    <source>
        <dbReference type="ARBA" id="ARBA00023136"/>
    </source>
</evidence>
<dbReference type="SUPFAM" id="SSF48726">
    <property type="entry name" value="Immunoglobulin"/>
    <property type="match status" value="2"/>
</dbReference>
<sequence>STASKSGPIVHLSLANMAFSKVTVKKGDSITVPCLYDSKYINNVKYLCKGYSWSSCSYAVRTDQPHSSRKFSISDDKIKRIFTVTIKDARDKDTGYYWCAVEINDGSDIREYFHLSKIILQVSHFCTPSLYVAHQQNTGFNGGRITISCHYSNSGDVKWCRLGTSCVIVSSGNLARTTVTIDSRAHSVFTVTMSNLRTESSGWYLCVKGDLQMPVHLTVTEKPSTSKYNDIKVVCNKCISHICSDLLFVMFFIATHTTTCLTTLSDTPDPVNFTSGIVNKALTTAQFQHHMSVTFVIAYHIKNKCDPFK</sequence>
<feature type="domain" description="Ig-like" evidence="4">
    <location>
        <begin position="128"/>
        <end position="206"/>
    </location>
</feature>
<keyword evidence="3" id="KW-0472">Membrane</keyword>
<evidence type="ECO:0000256" key="1">
    <source>
        <dbReference type="ARBA" id="ARBA00004370"/>
    </source>
</evidence>
<protein>
    <recommendedName>
        <fullName evidence="4">Ig-like domain-containing protein</fullName>
    </recommendedName>
</protein>
<reference evidence="5" key="1">
    <citation type="submission" date="2021-04" db="EMBL/GenBank/DDBJ databases">
        <authorList>
            <consortium name="Wellcome Sanger Institute Data Sharing"/>
        </authorList>
    </citation>
    <scope>NUCLEOTIDE SEQUENCE [LARGE SCALE GENOMIC DNA]</scope>
</reference>
<dbReference type="Gene3D" id="2.60.40.10">
    <property type="entry name" value="Immunoglobulins"/>
    <property type="match status" value="2"/>
</dbReference>
<dbReference type="GO" id="GO:0004888">
    <property type="term" value="F:transmembrane signaling receptor activity"/>
    <property type="evidence" value="ECO:0007669"/>
    <property type="project" value="TreeGrafter"/>
</dbReference>
<dbReference type="InterPro" id="IPR013106">
    <property type="entry name" value="Ig_V-set"/>
</dbReference>
<feature type="domain" description="Ig-like" evidence="4">
    <location>
        <begin position="8"/>
        <end position="116"/>
    </location>
</feature>
<dbReference type="InterPro" id="IPR007110">
    <property type="entry name" value="Ig-like_dom"/>
</dbReference>
<keyword evidence="6" id="KW-1185">Reference proteome</keyword>
<dbReference type="GeneTree" id="ENSGT00950000182977"/>
<dbReference type="InParanoid" id="A0A7N6BEE8"/>
<dbReference type="AlphaFoldDB" id="A0A7N6BEE8"/>
<comment type="subcellular location">
    <subcellularLocation>
        <location evidence="1">Membrane</location>
    </subcellularLocation>
</comment>
<dbReference type="PROSITE" id="PS50835">
    <property type="entry name" value="IG_LIKE"/>
    <property type="match status" value="2"/>
</dbReference>
<dbReference type="InterPro" id="IPR003599">
    <property type="entry name" value="Ig_sub"/>
</dbReference>
<dbReference type="GO" id="GO:0005886">
    <property type="term" value="C:plasma membrane"/>
    <property type="evidence" value="ECO:0007669"/>
    <property type="project" value="TreeGrafter"/>
</dbReference>
<organism evidence="5 6">
    <name type="scientific">Anabas testudineus</name>
    <name type="common">Climbing perch</name>
    <name type="synonym">Anthias testudineus</name>
    <dbReference type="NCBI Taxonomy" id="64144"/>
    <lineage>
        <taxon>Eukaryota</taxon>
        <taxon>Metazoa</taxon>
        <taxon>Chordata</taxon>
        <taxon>Craniata</taxon>
        <taxon>Vertebrata</taxon>
        <taxon>Euteleostomi</taxon>
        <taxon>Actinopterygii</taxon>
        <taxon>Neopterygii</taxon>
        <taxon>Teleostei</taxon>
        <taxon>Neoteleostei</taxon>
        <taxon>Acanthomorphata</taxon>
        <taxon>Anabantaria</taxon>
        <taxon>Anabantiformes</taxon>
        <taxon>Anabantoidei</taxon>
        <taxon>Anabantidae</taxon>
        <taxon>Anabas</taxon>
    </lineage>
</organism>
<dbReference type="InterPro" id="IPR050671">
    <property type="entry name" value="CD300_family_receptors"/>
</dbReference>
<dbReference type="PANTHER" id="PTHR11860">
    <property type="entry name" value="POLYMERIC-IMMUNOGLOBULIN RECEPTOR"/>
    <property type="match status" value="1"/>
</dbReference>
<reference evidence="5" key="3">
    <citation type="submission" date="2025-09" db="UniProtKB">
        <authorList>
            <consortium name="Ensembl"/>
        </authorList>
    </citation>
    <scope>IDENTIFICATION</scope>
</reference>
<accession>A0A7N6BEE8</accession>
<reference evidence="5" key="2">
    <citation type="submission" date="2025-08" db="UniProtKB">
        <authorList>
            <consortium name="Ensembl"/>
        </authorList>
    </citation>
    <scope>IDENTIFICATION</scope>
</reference>
<dbReference type="InterPro" id="IPR013783">
    <property type="entry name" value="Ig-like_fold"/>
</dbReference>
<dbReference type="OrthoDB" id="8920197at2759"/>
<evidence type="ECO:0000259" key="4">
    <source>
        <dbReference type="PROSITE" id="PS50835"/>
    </source>
</evidence>